<gene>
    <name evidence="2" type="ORF">AVEN_12912_1</name>
    <name evidence="1" type="ORF">AVEN_30177_1</name>
</gene>
<dbReference type="EMBL" id="BGPR01012780">
    <property type="protein sequence ID" value="GBN57626.1"/>
    <property type="molecule type" value="Genomic_DNA"/>
</dbReference>
<dbReference type="Proteomes" id="UP000499080">
    <property type="component" value="Unassembled WGS sequence"/>
</dbReference>
<proteinExistence type="predicted"/>
<evidence type="ECO:0000313" key="3">
    <source>
        <dbReference type="Proteomes" id="UP000499080"/>
    </source>
</evidence>
<comment type="caution">
    <text evidence="1">The sequence shown here is derived from an EMBL/GenBank/DDBJ whole genome shotgun (WGS) entry which is preliminary data.</text>
</comment>
<dbReference type="AlphaFoldDB" id="A0A4Y2M2N0"/>
<organism evidence="1 3">
    <name type="scientific">Araneus ventricosus</name>
    <name type="common">Orbweaver spider</name>
    <name type="synonym">Epeira ventricosa</name>
    <dbReference type="NCBI Taxonomy" id="182803"/>
    <lineage>
        <taxon>Eukaryota</taxon>
        <taxon>Metazoa</taxon>
        <taxon>Ecdysozoa</taxon>
        <taxon>Arthropoda</taxon>
        <taxon>Chelicerata</taxon>
        <taxon>Arachnida</taxon>
        <taxon>Araneae</taxon>
        <taxon>Araneomorphae</taxon>
        <taxon>Entelegynae</taxon>
        <taxon>Araneoidea</taxon>
        <taxon>Araneidae</taxon>
        <taxon>Araneus</taxon>
    </lineage>
</organism>
<reference evidence="1 3" key="1">
    <citation type="journal article" date="2019" name="Sci. Rep.">
        <title>Orb-weaving spider Araneus ventricosus genome elucidates the spidroin gene catalogue.</title>
        <authorList>
            <person name="Kono N."/>
            <person name="Nakamura H."/>
            <person name="Ohtoshi R."/>
            <person name="Moran D.A.P."/>
            <person name="Shinohara A."/>
            <person name="Yoshida Y."/>
            <person name="Fujiwara M."/>
            <person name="Mori M."/>
            <person name="Tomita M."/>
            <person name="Arakawa K."/>
        </authorList>
    </citation>
    <scope>NUCLEOTIDE SEQUENCE [LARGE SCALE GENOMIC DNA]</scope>
</reference>
<evidence type="ECO:0000313" key="2">
    <source>
        <dbReference type="EMBL" id="GBN57626.1"/>
    </source>
</evidence>
<dbReference type="EMBL" id="BGPR01120885">
    <property type="protein sequence ID" value="GBN19937.1"/>
    <property type="molecule type" value="Genomic_DNA"/>
</dbReference>
<protein>
    <submittedName>
        <fullName evidence="1">Uncharacterized protein</fullName>
    </submittedName>
</protein>
<name>A0A4Y2M2N0_ARAVE</name>
<keyword evidence="3" id="KW-1185">Reference proteome</keyword>
<evidence type="ECO:0000313" key="1">
    <source>
        <dbReference type="EMBL" id="GBN19937.1"/>
    </source>
</evidence>
<sequence>MNQPRSMGKEQSHFEPIIIACRSEMEGRVSLEALWNTLWYADLTLLARRWFEVNDKLHSNMPQGELRIPLCSPKNRQGIWFDWSRTKYPFHICETASRKGFMRSWQA</sequence>
<accession>A0A4Y2M2N0</accession>